<proteinExistence type="inferred from homology"/>
<dbReference type="PANTHER" id="PTHR10434">
    <property type="entry name" value="1-ACYL-SN-GLYCEROL-3-PHOSPHATE ACYLTRANSFERASE"/>
    <property type="match status" value="1"/>
</dbReference>
<keyword evidence="2 4" id="KW-0808">Transferase</keyword>
<reference evidence="7 8" key="1">
    <citation type="submission" date="2017-06" db="EMBL/GenBank/DDBJ databases">
        <title>Draft genome sequence of a variant of Elsinoe murrayae.</title>
        <authorList>
            <person name="Cheng Q."/>
        </authorList>
    </citation>
    <scope>NUCLEOTIDE SEQUENCE [LARGE SCALE GENOMIC DNA]</scope>
    <source>
        <strain evidence="7 8">CQ-2017a</strain>
    </source>
</reference>
<evidence type="ECO:0000256" key="5">
    <source>
        <dbReference type="SAM" id="Phobius"/>
    </source>
</evidence>
<dbReference type="Pfam" id="PF01553">
    <property type="entry name" value="Acyltransferase"/>
    <property type="match status" value="1"/>
</dbReference>
<evidence type="ECO:0000259" key="6">
    <source>
        <dbReference type="SMART" id="SM00563"/>
    </source>
</evidence>
<dbReference type="GO" id="GO:0006654">
    <property type="term" value="P:phosphatidic acid biosynthetic process"/>
    <property type="evidence" value="ECO:0007669"/>
    <property type="project" value="TreeGrafter"/>
</dbReference>
<sequence>MSLLTPLFYTIASILLSIPLLHTLATLLSFPLLAFLARCLASFFALILCASYGVVASIILRVSGHGGLSQWTVGRSFKYTMRLLTGVQFTISDPHSALSTRPAVFVGNHQSELDVLMLGSMFPRYCSVTAKRSLQYVPVLGWFMLLSKTVFINRSSSTEARKAFSEAVKTMKGEGQSVFIFPEGTRSYAREPRLLPFKKGAFHLAVQAGVPIVPVVVANYSGVLDVGKRRFESGDIPISVLEPVSTQGLGPDDVGELVKKVEKSMADELVRVSKRAQETGVAVPGEKAVGVKMAVKQGS</sequence>
<dbReference type="GO" id="GO:0016020">
    <property type="term" value="C:membrane"/>
    <property type="evidence" value="ECO:0007669"/>
    <property type="project" value="InterPro"/>
</dbReference>
<dbReference type="STRING" id="2082308.A0A2K1QYT3"/>
<evidence type="ECO:0000256" key="4">
    <source>
        <dbReference type="RuleBase" id="RU361267"/>
    </source>
</evidence>
<comment type="similarity">
    <text evidence="1 4">Belongs to the 1-acyl-sn-glycerol-3-phosphate acyltransferase family.</text>
</comment>
<dbReference type="Proteomes" id="UP000243797">
    <property type="component" value="Unassembled WGS sequence"/>
</dbReference>
<feature type="transmembrane region" description="Helical" evidence="5">
    <location>
        <begin position="7"/>
        <end position="29"/>
    </location>
</feature>
<comment type="domain">
    <text evidence="4">The HXXXXD motif is essential for acyltransferase activity and may constitute the binding site for the phosphate moiety of the glycerol-3-phosphate.</text>
</comment>
<gene>
    <name evidence="7" type="ORF">CAC42_5662</name>
</gene>
<keyword evidence="5" id="KW-1133">Transmembrane helix</keyword>
<evidence type="ECO:0000256" key="2">
    <source>
        <dbReference type="ARBA" id="ARBA00022679"/>
    </source>
</evidence>
<keyword evidence="5" id="KW-0472">Membrane</keyword>
<keyword evidence="8" id="KW-1185">Reference proteome</keyword>
<keyword evidence="5" id="KW-0812">Transmembrane</keyword>
<dbReference type="InParanoid" id="A0A2K1QYT3"/>
<dbReference type="OrthoDB" id="202234at2759"/>
<dbReference type="InterPro" id="IPR004552">
    <property type="entry name" value="AGP_acyltrans"/>
</dbReference>
<evidence type="ECO:0000256" key="3">
    <source>
        <dbReference type="ARBA" id="ARBA00023315"/>
    </source>
</evidence>
<dbReference type="GO" id="GO:0003841">
    <property type="term" value="F:1-acylglycerol-3-phosphate O-acyltransferase activity"/>
    <property type="evidence" value="ECO:0007669"/>
    <property type="project" value="UniProtKB-UniRule"/>
</dbReference>
<feature type="transmembrane region" description="Helical" evidence="5">
    <location>
        <begin position="35"/>
        <end position="60"/>
    </location>
</feature>
<name>A0A2K1QYT3_9PEZI</name>
<organism evidence="7 8">
    <name type="scientific">Sphaceloma murrayae</name>
    <dbReference type="NCBI Taxonomy" id="2082308"/>
    <lineage>
        <taxon>Eukaryota</taxon>
        <taxon>Fungi</taxon>
        <taxon>Dikarya</taxon>
        <taxon>Ascomycota</taxon>
        <taxon>Pezizomycotina</taxon>
        <taxon>Dothideomycetes</taxon>
        <taxon>Dothideomycetidae</taxon>
        <taxon>Myriangiales</taxon>
        <taxon>Elsinoaceae</taxon>
        <taxon>Sphaceloma</taxon>
    </lineage>
</organism>
<dbReference type="InterPro" id="IPR002123">
    <property type="entry name" value="Plipid/glycerol_acylTrfase"/>
</dbReference>
<dbReference type="GO" id="GO:0005783">
    <property type="term" value="C:endoplasmic reticulum"/>
    <property type="evidence" value="ECO:0007669"/>
    <property type="project" value="TreeGrafter"/>
</dbReference>
<keyword evidence="4" id="KW-0443">Lipid metabolism</keyword>
<keyword evidence="4" id="KW-1208">Phospholipid metabolism</keyword>
<dbReference type="SUPFAM" id="SSF69593">
    <property type="entry name" value="Glycerol-3-phosphate (1)-acyltransferase"/>
    <property type="match status" value="1"/>
</dbReference>
<keyword evidence="4" id="KW-0444">Lipid biosynthesis</keyword>
<dbReference type="NCBIfam" id="TIGR00530">
    <property type="entry name" value="AGP_acyltrn"/>
    <property type="match status" value="1"/>
</dbReference>
<dbReference type="FunCoup" id="A0A2K1QYT3">
    <property type="interactions" value="257"/>
</dbReference>
<comment type="caution">
    <text evidence="7">The sequence shown here is derived from an EMBL/GenBank/DDBJ whole genome shotgun (WGS) entry which is preliminary data.</text>
</comment>
<dbReference type="AlphaFoldDB" id="A0A2K1QYT3"/>
<evidence type="ECO:0000313" key="8">
    <source>
        <dbReference type="Proteomes" id="UP000243797"/>
    </source>
</evidence>
<feature type="domain" description="Phospholipid/glycerol acyltransferase" evidence="6">
    <location>
        <begin position="103"/>
        <end position="220"/>
    </location>
</feature>
<dbReference type="EC" id="2.3.1.51" evidence="4"/>
<dbReference type="SMART" id="SM00563">
    <property type="entry name" value="PlsC"/>
    <property type="match status" value="1"/>
</dbReference>
<comment type="catalytic activity">
    <reaction evidence="4">
        <text>a 1-acyl-sn-glycero-3-phosphate + an acyl-CoA = a 1,2-diacyl-sn-glycero-3-phosphate + CoA</text>
        <dbReference type="Rhea" id="RHEA:19709"/>
        <dbReference type="ChEBI" id="CHEBI:57287"/>
        <dbReference type="ChEBI" id="CHEBI:57970"/>
        <dbReference type="ChEBI" id="CHEBI:58342"/>
        <dbReference type="ChEBI" id="CHEBI:58608"/>
        <dbReference type="EC" id="2.3.1.51"/>
    </reaction>
</comment>
<dbReference type="PANTHER" id="PTHR10434:SF11">
    <property type="entry name" value="1-ACYL-SN-GLYCEROL-3-PHOSPHATE ACYLTRANSFERASE"/>
    <property type="match status" value="1"/>
</dbReference>
<evidence type="ECO:0000313" key="7">
    <source>
        <dbReference type="EMBL" id="PNS20212.1"/>
    </source>
</evidence>
<dbReference type="EMBL" id="NKHZ01000025">
    <property type="protein sequence ID" value="PNS20212.1"/>
    <property type="molecule type" value="Genomic_DNA"/>
</dbReference>
<evidence type="ECO:0000256" key="1">
    <source>
        <dbReference type="ARBA" id="ARBA00008655"/>
    </source>
</evidence>
<dbReference type="CDD" id="cd07989">
    <property type="entry name" value="LPLAT_AGPAT-like"/>
    <property type="match status" value="1"/>
</dbReference>
<keyword evidence="4" id="KW-0594">Phospholipid biosynthesis</keyword>
<protein>
    <recommendedName>
        <fullName evidence="4">1-acyl-sn-glycerol-3-phosphate acyltransferase</fullName>
        <ecNumber evidence="4">2.3.1.51</ecNumber>
    </recommendedName>
</protein>
<keyword evidence="3 4" id="KW-0012">Acyltransferase</keyword>
<accession>A0A2K1QYT3</accession>